<keyword evidence="7 10" id="KW-0472">Membrane</keyword>
<evidence type="ECO:0000313" key="12">
    <source>
        <dbReference type="EMBL" id="KAJ9575713.1"/>
    </source>
</evidence>
<comment type="subcellular location">
    <subcellularLocation>
        <location evidence="1">Cell membrane</location>
        <topology evidence="1">Multi-pass membrane protein</topology>
    </subcellularLocation>
</comment>
<dbReference type="InterPro" id="IPR000276">
    <property type="entry name" value="GPCR_Rhodpsn"/>
</dbReference>
<accession>A0AAD8E3C4</accession>
<dbReference type="GO" id="GO:0004995">
    <property type="term" value="F:tachykinin receptor activity"/>
    <property type="evidence" value="ECO:0007669"/>
    <property type="project" value="InterPro"/>
</dbReference>
<feature type="transmembrane region" description="Helical" evidence="10">
    <location>
        <begin position="48"/>
        <end position="74"/>
    </location>
</feature>
<dbReference type="InterPro" id="IPR017452">
    <property type="entry name" value="GPCR_Rhodpsn_7TM"/>
</dbReference>
<feature type="domain" description="G-protein coupled receptors family 1 profile" evidence="11">
    <location>
        <begin position="1"/>
        <end position="78"/>
    </location>
</feature>
<evidence type="ECO:0000256" key="2">
    <source>
        <dbReference type="ARBA" id="ARBA00010663"/>
    </source>
</evidence>
<dbReference type="Pfam" id="PF00001">
    <property type="entry name" value="7tm_1"/>
    <property type="match status" value="1"/>
</dbReference>
<dbReference type="InterPro" id="IPR000611">
    <property type="entry name" value="NPY_rcpt"/>
</dbReference>
<dbReference type="PANTHER" id="PTHR46925">
    <property type="entry name" value="G-PROTEIN COUPLED RECEPTOR TKR-1-RELATED"/>
    <property type="match status" value="1"/>
</dbReference>
<keyword evidence="6" id="KW-0297">G-protein coupled receptor</keyword>
<dbReference type="InterPro" id="IPR001681">
    <property type="entry name" value="Neurokn_rcpt"/>
</dbReference>
<dbReference type="Proteomes" id="UP001233999">
    <property type="component" value="Unassembled WGS sequence"/>
</dbReference>
<keyword evidence="4 10" id="KW-0812">Transmembrane</keyword>
<feature type="non-terminal residue" evidence="12">
    <location>
        <position position="1"/>
    </location>
</feature>
<evidence type="ECO:0000256" key="7">
    <source>
        <dbReference type="ARBA" id="ARBA00023136"/>
    </source>
</evidence>
<protein>
    <recommendedName>
        <fullName evidence="11">G-protein coupled receptors family 1 profile domain-containing protein</fullName>
    </recommendedName>
</protein>
<reference evidence="12" key="2">
    <citation type="submission" date="2023-05" db="EMBL/GenBank/DDBJ databases">
        <authorList>
            <person name="Fouks B."/>
        </authorList>
    </citation>
    <scope>NUCLEOTIDE SEQUENCE</scope>
    <source>
        <strain evidence="12">Stay&amp;Tobe</strain>
        <tissue evidence="12">Testes</tissue>
    </source>
</reference>
<gene>
    <name evidence="12" type="ORF">L9F63_007421</name>
</gene>
<dbReference type="AlphaFoldDB" id="A0AAD8E3C4"/>
<dbReference type="PRINTS" id="PR01012">
    <property type="entry name" value="NRPEPTIDEYR"/>
</dbReference>
<evidence type="ECO:0000256" key="10">
    <source>
        <dbReference type="SAM" id="Phobius"/>
    </source>
</evidence>
<evidence type="ECO:0000256" key="9">
    <source>
        <dbReference type="ARBA" id="ARBA00023224"/>
    </source>
</evidence>
<evidence type="ECO:0000256" key="3">
    <source>
        <dbReference type="ARBA" id="ARBA00022475"/>
    </source>
</evidence>
<keyword evidence="9" id="KW-0807">Transducer</keyword>
<proteinExistence type="inferred from homology"/>
<dbReference type="Gene3D" id="1.20.1070.10">
    <property type="entry name" value="Rhodopsin 7-helix transmembrane proteins"/>
    <property type="match status" value="1"/>
</dbReference>
<reference evidence="12" key="1">
    <citation type="journal article" date="2023" name="IScience">
        <title>Live-bearing cockroach genome reveals convergent evolutionary mechanisms linked to viviparity in insects and beyond.</title>
        <authorList>
            <person name="Fouks B."/>
            <person name="Harrison M.C."/>
            <person name="Mikhailova A.A."/>
            <person name="Marchal E."/>
            <person name="English S."/>
            <person name="Carruthers M."/>
            <person name="Jennings E.C."/>
            <person name="Chiamaka E.L."/>
            <person name="Frigard R.A."/>
            <person name="Pippel M."/>
            <person name="Attardo G.M."/>
            <person name="Benoit J.B."/>
            <person name="Bornberg-Bauer E."/>
            <person name="Tobe S.S."/>
        </authorList>
    </citation>
    <scope>NUCLEOTIDE SEQUENCE</scope>
    <source>
        <strain evidence="12">Stay&amp;Tobe</strain>
    </source>
</reference>
<keyword evidence="3" id="KW-1003">Cell membrane</keyword>
<dbReference type="SUPFAM" id="SSF81321">
    <property type="entry name" value="Family A G protein-coupled receptor-like"/>
    <property type="match status" value="1"/>
</dbReference>
<keyword evidence="5 10" id="KW-1133">Transmembrane helix</keyword>
<evidence type="ECO:0000256" key="8">
    <source>
        <dbReference type="ARBA" id="ARBA00023170"/>
    </source>
</evidence>
<comment type="similarity">
    <text evidence="2">Belongs to the G-protein coupled receptor 1 family.</text>
</comment>
<feature type="transmembrane region" description="Helical" evidence="10">
    <location>
        <begin position="18"/>
        <end position="42"/>
    </location>
</feature>
<evidence type="ECO:0000256" key="6">
    <source>
        <dbReference type="ARBA" id="ARBA00023040"/>
    </source>
</evidence>
<organism evidence="12 13">
    <name type="scientific">Diploptera punctata</name>
    <name type="common">Pacific beetle cockroach</name>
    <dbReference type="NCBI Taxonomy" id="6984"/>
    <lineage>
        <taxon>Eukaryota</taxon>
        <taxon>Metazoa</taxon>
        <taxon>Ecdysozoa</taxon>
        <taxon>Arthropoda</taxon>
        <taxon>Hexapoda</taxon>
        <taxon>Insecta</taxon>
        <taxon>Pterygota</taxon>
        <taxon>Neoptera</taxon>
        <taxon>Polyneoptera</taxon>
        <taxon>Dictyoptera</taxon>
        <taxon>Blattodea</taxon>
        <taxon>Blaberoidea</taxon>
        <taxon>Blaberidae</taxon>
        <taxon>Diplopterinae</taxon>
        <taxon>Diploptera</taxon>
    </lineage>
</organism>
<dbReference type="GO" id="GO:0005886">
    <property type="term" value="C:plasma membrane"/>
    <property type="evidence" value="ECO:0007669"/>
    <property type="project" value="UniProtKB-SubCell"/>
</dbReference>
<dbReference type="PRINTS" id="PR00237">
    <property type="entry name" value="GPCRRHODOPSN"/>
</dbReference>
<keyword evidence="13" id="KW-1185">Reference proteome</keyword>
<name>A0AAD8E3C4_DIPPU</name>
<dbReference type="EMBL" id="JASPKZ010009822">
    <property type="protein sequence ID" value="KAJ9575713.1"/>
    <property type="molecule type" value="Genomic_DNA"/>
</dbReference>
<dbReference type="PANTHER" id="PTHR46925:SF2">
    <property type="entry name" value="G-PROTEIN COUPLED RECEPTOR TKR-1-RELATED"/>
    <property type="match status" value="1"/>
</dbReference>
<evidence type="ECO:0000256" key="5">
    <source>
        <dbReference type="ARBA" id="ARBA00022989"/>
    </source>
</evidence>
<comment type="caution">
    <text evidence="12">The sequence shown here is derived from an EMBL/GenBank/DDBJ whole genome shotgun (WGS) entry which is preliminary data.</text>
</comment>
<evidence type="ECO:0000256" key="1">
    <source>
        <dbReference type="ARBA" id="ARBA00004651"/>
    </source>
</evidence>
<evidence type="ECO:0000313" key="13">
    <source>
        <dbReference type="Proteomes" id="UP001233999"/>
    </source>
</evidence>
<evidence type="ECO:0000256" key="4">
    <source>
        <dbReference type="ARBA" id="ARBA00022692"/>
    </source>
</evidence>
<keyword evidence="8" id="KW-0675">Receptor</keyword>
<dbReference type="PROSITE" id="PS50262">
    <property type="entry name" value="G_PROTEIN_RECEP_F1_2"/>
    <property type="match status" value="1"/>
</dbReference>
<dbReference type="GO" id="GO:0004983">
    <property type="term" value="F:neuropeptide Y receptor activity"/>
    <property type="evidence" value="ECO:0007669"/>
    <property type="project" value="InterPro"/>
</dbReference>
<sequence>ITRFVTAHRRMRTVTNYFLVNLSVSDLLMSLLNCMFNFIFMINSDWPFGAIYCTVNNFVANVTVAASVFTLVAISLDR</sequence>
<evidence type="ECO:0000259" key="11">
    <source>
        <dbReference type="PROSITE" id="PS50262"/>
    </source>
</evidence>